<dbReference type="AlphaFoldDB" id="A0A2P2P571"/>
<accession>A0A2P2P571</accession>
<proteinExistence type="predicted"/>
<evidence type="ECO:0000313" key="1">
    <source>
        <dbReference type="EMBL" id="MBX49892.1"/>
    </source>
</evidence>
<reference evidence="1" key="1">
    <citation type="submission" date="2018-02" db="EMBL/GenBank/DDBJ databases">
        <title>Rhizophora mucronata_Transcriptome.</title>
        <authorList>
            <person name="Meera S.P."/>
            <person name="Sreeshan A."/>
            <person name="Augustine A."/>
        </authorList>
    </citation>
    <scope>NUCLEOTIDE SEQUENCE</scope>
    <source>
        <tissue evidence="1">Leaf</tissue>
    </source>
</reference>
<sequence length="22" mass="2564">MSVLYFIIFFNISLYHSGNKGI</sequence>
<name>A0A2P2P571_RHIMU</name>
<dbReference type="EMBL" id="GGEC01069408">
    <property type="protein sequence ID" value="MBX49892.1"/>
    <property type="molecule type" value="Transcribed_RNA"/>
</dbReference>
<protein>
    <submittedName>
        <fullName evidence="1">Uncharacterized protein</fullName>
    </submittedName>
</protein>
<organism evidence="1">
    <name type="scientific">Rhizophora mucronata</name>
    <name type="common">Asiatic mangrove</name>
    <dbReference type="NCBI Taxonomy" id="61149"/>
    <lineage>
        <taxon>Eukaryota</taxon>
        <taxon>Viridiplantae</taxon>
        <taxon>Streptophyta</taxon>
        <taxon>Embryophyta</taxon>
        <taxon>Tracheophyta</taxon>
        <taxon>Spermatophyta</taxon>
        <taxon>Magnoliopsida</taxon>
        <taxon>eudicotyledons</taxon>
        <taxon>Gunneridae</taxon>
        <taxon>Pentapetalae</taxon>
        <taxon>rosids</taxon>
        <taxon>fabids</taxon>
        <taxon>Malpighiales</taxon>
        <taxon>Rhizophoraceae</taxon>
        <taxon>Rhizophora</taxon>
    </lineage>
</organism>